<dbReference type="Gene3D" id="3.30.559.10">
    <property type="entry name" value="Chloramphenicol acetyltransferase-like domain"/>
    <property type="match status" value="2"/>
</dbReference>
<dbReference type="Gramene" id="rna7203">
    <property type="protein sequence ID" value="RHN71589.1"/>
    <property type="gene ID" value="gene7203"/>
</dbReference>
<dbReference type="EC" id="2.3.1.160" evidence="5"/>
<dbReference type="PANTHER" id="PTHR31623">
    <property type="entry name" value="F21J9.9"/>
    <property type="match status" value="1"/>
</dbReference>
<evidence type="ECO:0000313" key="8">
    <source>
        <dbReference type="Proteomes" id="UP000265566"/>
    </source>
</evidence>
<sequence length="457" mass="51514">MVKQNSNNSNNCEIIKLETLNTIVIKPSKPTPPHLKTFKLSLLDQLSPNIHGNTTFFYPNHSSDSSFSRKSKLLHNSLSQTLSLFYPLAGRVQDATTINCTDDGVFFIESQTTSNLSDILTNPNFNTLECFLPTTQEKQNMLLVIRFTLFSCGSTAITVSLTHKIVDFNTLITFLTTWTVVCGGTQPVSLPDLTTAATLFPAREIPGMSASIKTSTKIFTSRRFIFEASKIEELKRKIKSKIECQNELQFHPSRVEVVLALIWKCALSASSRSKTTSFKQRSILFQAVNLRPRMDPTIPETAVGNLVWPFAVTVEEESHVALHEMVKRMRKGIMEFIEKKAEKFKEEGGFKVVMESLKERVEILKGNNKNENEEGSLVIYKCSSWCKFPLLEFDFEWGKPVWSCSVNNLVSNTIALMDTKDGGGVEAFVTLDEDEMGFFEQDQELLQYALLNPTIII</sequence>
<reference evidence="4 7" key="2">
    <citation type="journal article" date="2014" name="BMC Genomics">
        <title>An improved genome release (version Mt4.0) for the model legume Medicago truncatula.</title>
        <authorList>
            <person name="Tang H."/>
            <person name="Krishnakumar V."/>
            <person name="Bidwell S."/>
            <person name="Rosen B."/>
            <person name="Chan A."/>
            <person name="Zhou S."/>
            <person name="Gentzbittel L."/>
            <person name="Childs K.L."/>
            <person name="Yandell M."/>
            <person name="Gundlach H."/>
            <person name="Mayer K.F."/>
            <person name="Schwartz D.C."/>
            <person name="Town C.D."/>
        </authorList>
    </citation>
    <scope>GENOME REANNOTATION</scope>
    <source>
        <strain evidence="6 7">cv. Jemalong A17</strain>
    </source>
</reference>
<evidence type="ECO:0000313" key="7">
    <source>
        <dbReference type="Proteomes" id="UP000002051"/>
    </source>
</evidence>
<accession>G7IL69</accession>
<evidence type="ECO:0000313" key="5">
    <source>
        <dbReference type="EMBL" id="RHN71589.1"/>
    </source>
</evidence>
<dbReference type="OrthoDB" id="671439at2759"/>
<dbReference type="Proteomes" id="UP000265566">
    <property type="component" value="Chromosome 2"/>
</dbReference>
<keyword evidence="7" id="KW-1185">Reference proteome</keyword>
<dbReference type="Proteomes" id="UP000002051">
    <property type="component" value="Chromosome 2"/>
</dbReference>
<dbReference type="HOGENOM" id="CLU_014546_0_0_1"/>
<reference evidence="4 7" key="1">
    <citation type="journal article" date="2011" name="Nature">
        <title>The Medicago genome provides insight into the evolution of rhizobial symbioses.</title>
        <authorList>
            <person name="Young N.D."/>
            <person name="Debelle F."/>
            <person name="Oldroyd G.E."/>
            <person name="Geurts R."/>
            <person name="Cannon S.B."/>
            <person name="Udvardi M.K."/>
            <person name="Benedito V.A."/>
            <person name="Mayer K.F."/>
            <person name="Gouzy J."/>
            <person name="Schoof H."/>
            <person name="Van de Peer Y."/>
            <person name="Proost S."/>
            <person name="Cook D.R."/>
            <person name="Meyers B.C."/>
            <person name="Spannagl M."/>
            <person name="Cheung F."/>
            <person name="De Mita S."/>
            <person name="Krishnakumar V."/>
            <person name="Gundlach H."/>
            <person name="Zhou S."/>
            <person name="Mudge J."/>
            <person name="Bharti A.K."/>
            <person name="Murray J.D."/>
            <person name="Naoumkina M.A."/>
            <person name="Rosen B."/>
            <person name="Silverstein K.A."/>
            <person name="Tang H."/>
            <person name="Rombauts S."/>
            <person name="Zhao P.X."/>
            <person name="Zhou P."/>
            <person name="Barbe V."/>
            <person name="Bardou P."/>
            <person name="Bechner M."/>
            <person name="Bellec A."/>
            <person name="Berger A."/>
            <person name="Berges H."/>
            <person name="Bidwell S."/>
            <person name="Bisseling T."/>
            <person name="Choisne N."/>
            <person name="Couloux A."/>
            <person name="Denny R."/>
            <person name="Deshpande S."/>
            <person name="Dai X."/>
            <person name="Doyle J.J."/>
            <person name="Dudez A.M."/>
            <person name="Farmer A.D."/>
            <person name="Fouteau S."/>
            <person name="Franken C."/>
            <person name="Gibelin C."/>
            <person name="Gish J."/>
            <person name="Goldstein S."/>
            <person name="Gonzalez A.J."/>
            <person name="Green P.J."/>
            <person name="Hallab A."/>
            <person name="Hartog M."/>
            <person name="Hua A."/>
            <person name="Humphray S.J."/>
            <person name="Jeong D.H."/>
            <person name="Jing Y."/>
            <person name="Jocker A."/>
            <person name="Kenton S.M."/>
            <person name="Kim D.J."/>
            <person name="Klee K."/>
            <person name="Lai H."/>
            <person name="Lang C."/>
            <person name="Lin S."/>
            <person name="Macmil S.L."/>
            <person name="Magdelenat G."/>
            <person name="Matthews L."/>
            <person name="McCorrison J."/>
            <person name="Monaghan E.L."/>
            <person name="Mun J.H."/>
            <person name="Najar F.Z."/>
            <person name="Nicholson C."/>
            <person name="Noirot C."/>
            <person name="O'Bleness M."/>
            <person name="Paule C.R."/>
            <person name="Poulain J."/>
            <person name="Prion F."/>
            <person name="Qin B."/>
            <person name="Qu C."/>
            <person name="Retzel E.F."/>
            <person name="Riddle C."/>
            <person name="Sallet E."/>
            <person name="Samain S."/>
            <person name="Samson N."/>
            <person name="Sanders I."/>
            <person name="Saurat O."/>
            <person name="Scarpelli C."/>
            <person name="Schiex T."/>
            <person name="Segurens B."/>
            <person name="Severin A.J."/>
            <person name="Sherrier D.J."/>
            <person name="Shi R."/>
            <person name="Sims S."/>
            <person name="Singer S.R."/>
            <person name="Sinharoy S."/>
            <person name="Sterck L."/>
            <person name="Viollet A."/>
            <person name="Wang B.B."/>
            <person name="Wang K."/>
            <person name="Wang M."/>
            <person name="Wang X."/>
            <person name="Warfsmann J."/>
            <person name="Weissenbach J."/>
            <person name="White D.D."/>
            <person name="White J.D."/>
            <person name="Wiley G.B."/>
            <person name="Wincker P."/>
            <person name="Xing Y."/>
            <person name="Yang L."/>
            <person name="Yao Z."/>
            <person name="Ying F."/>
            <person name="Zhai J."/>
            <person name="Zhou L."/>
            <person name="Zuber A."/>
            <person name="Denarie J."/>
            <person name="Dixon R.A."/>
            <person name="May G.D."/>
            <person name="Schwartz D.C."/>
            <person name="Rogers J."/>
            <person name="Quetier F."/>
            <person name="Town C.D."/>
            <person name="Roe B.A."/>
        </authorList>
    </citation>
    <scope>NUCLEOTIDE SEQUENCE [LARGE SCALE GENOMIC DNA]</scope>
    <source>
        <strain evidence="4">A17</strain>
        <strain evidence="6 7">cv. Jemalong A17</strain>
    </source>
</reference>
<evidence type="ECO:0000313" key="6">
    <source>
        <dbReference type="EnsemblPlants" id="AES63357"/>
    </source>
</evidence>
<dbReference type="EnsemblPlants" id="AES63357">
    <property type="protein sequence ID" value="AES63357"/>
    <property type="gene ID" value="MTR_2g007880"/>
</dbReference>
<evidence type="ECO:0000256" key="2">
    <source>
        <dbReference type="ARBA" id="ARBA00022679"/>
    </source>
</evidence>
<dbReference type="EMBL" id="CM001218">
    <property type="protein sequence ID" value="AES63357.1"/>
    <property type="molecule type" value="Genomic_DNA"/>
</dbReference>
<dbReference type="AlphaFoldDB" id="G7IL69"/>
<dbReference type="PANTHER" id="PTHR31623:SF19">
    <property type="entry name" value="VINORINE SYNTHASE-RELATED"/>
    <property type="match status" value="1"/>
</dbReference>
<keyword evidence="2 4" id="KW-0808">Transferase</keyword>
<dbReference type="PaxDb" id="3880-AES63357"/>
<dbReference type="GO" id="GO:0050636">
    <property type="term" value="F:vinorine synthase activity"/>
    <property type="evidence" value="ECO:0007669"/>
    <property type="project" value="UniProtKB-EC"/>
</dbReference>
<evidence type="ECO:0000256" key="1">
    <source>
        <dbReference type="ARBA" id="ARBA00009861"/>
    </source>
</evidence>
<dbReference type="Pfam" id="PF02458">
    <property type="entry name" value="Transferase"/>
    <property type="match status" value="1"/>
</dbReference>
<reference evidence="6" key="3">
    <citation type="submission" date="2015-04" db="UniProtKB">
        <authorList>
            <consortium name="EnsemblPlants"/>
        </authorList>
    </citation>
    <scope>IDENTIFICATION</scope>
    <source>
        <strain evidence="6">cv. Jemalong A17</strain>
    </source>
</reference>
<name>G7IL69_MEDTR</name>
<comment type="similarity">
    <text evidence="1">Belongs to the plant acyltransferase family.</text>
</comment>
<protein>
    <submittedName>
        <fullName evidence="5">Putative vinorine synthase</fullName>
        <ecNumber evidence="5">2.3.1.160</ecNumber>
    </submittedName>
    <submittedName>
        <fullName evidence="4">Transferase family protein</fullName>
    </submittedName>
</protein>
<dbReference type="EMBL" id="PSQE01000002">
    <property type="protein sequence ID" value="RHN71589.1"/>
    <property type="molecule type" value="Genomic_DNA"/>
</dbReference>
<proteinExistence type="inferred from homology"/>
<organism evidence="4 7">
    <name type="scientific">Medicago truncatula</name>
    <name type="common">Barrel medic</name>
    <name type="synonym">Medicago tribuloides</name>
    <dbReference type="NCBI Taxonomy" id="3880"/>
    <lineage>
        <taxon>Eukaryota</taxon>
        <taxon>Viridiplantae</taxon>
        <taxon>Streptophyta</taxon>
        <taxon>Embryophyta</taxon>
        <taxon>Tracheophyta</taxon>
        <taxon>Spermatophyta</taxon>
        <taxon>Magnoliopsida</taxon>
        <taxon>eudicotyledons</taxon>
        <taxon>Gunneridae</taxon>
        <taxon>Pentapetalae</taxon>
        <taxon>rosids</taxon>
        <taxon>fabids</taxon>
        <taxon>Fabales</taxon>
        <taxon>Fabaceae</taxon>
        <taxon>Papilionoideae</taxon>
        <taxon>50 kb inversion clade</taxon>
        <taxon>NPAAA clade</taxon>
        <taxon>Hologalegina</taxon>
        <taxon>IRL clade</taxon>
        <taxon>Trifolieae</taxon>
        <taxon>Medicago</taxon>
    </lineage>
</organism>
<dbReference type="eggNOG" id="ENOG502QQQA">
    <property type="taxonomic scope" value="Eukaryota"/>
</dbReference>
<reference evidence="5" key="5">
    <citation type="journal article" date="2018" name="Nat. Plants">
        <title>Whole-genome landscape of Medicago truncatula symbiotic genes.</title>
        <authorList>
            <person name="Pecrix Y."/>
            <person name="Gamas P."/>
            <person name="Carrere S."/>
        </authorList>
    </citation>
    <scope>NUCLEOTIDE SEQUENCE</scope>
    <source>
        <tissue evidence="5">Leaves</tissue>
    </source>
</reference>
<dbReference type="OMA" id="WKCALSA"/>
<keyword evidence="3 5" id="KW-0012">Acyltransferase</keyword>
<evidence type="ECO:0000256" key="3">
    <source>
        <dbReference type="ARBA" id="ARBA00023315"/>
    </source>
</evidence>
<dbReference type="KEGG" id="mtr:11429232"/>
<gene>
    <name evidence="6" type="primary">11429232</name>
    <name evidence="4" type="ordered locus">MTR_2g007880</name>
    <name evidence="5" type="ORF">MtrunA17_Chr2g0278481</name>
</gene>
<evidence type="ECO:0000313" key="4">
    <source>
        <dbReference type="EMBL" id="AES63357.1"/>
    </source>
</evidence>
<reference evidence="8" key="4">
    <citation type="journal article" date="2018" name="Nat. Plants">
        <title>Whole-genome landscape of Medicago truncatula symbiotic genes.</title>
        <authorList>
            <person name="Pecrix Y."/>
            <person name="Staton S.E."/>
            <person name="Sallet E."/>
            <person name="Lelandais-Briere C."/>
            <person name="Moreau S."/>
            <person name="Carrere S."/>
            <person name="Blein T."/>
            <person name="Jardinaud M.F."/>
            <person name="Latrasse D."/>
            <person name="Zouine M."/>
            <person name="Zahm M."/>
            <person name="Kreplak J."/>
            <person name="Mayjonade B."/>
            <person name="Satge C."/>
            <person name="Perez M."/>
            <person name="Cauet S."/>
            <person name="Marande W."/>
            <person name="Chantry-Darmon C."/>
            <person name="Lopez-Roques C."/>
            <person name="Bouchez O."/>
            <person name="Berard A."/>
            <person name="Debelle F."/>
            <person name="Munos S."/>
            <person name="Bendahmane A."/>
            <person name="Berges H."/>
            <person name="Niebel A."/>
            <person name="Buitink J."/>
            <person name="Frugier F."/>
            <person name="Benhamed M."/>
            <person name="Crespi M."/>
            <person name="Gouzy J."/>
            <person name="Gamas P."/>
        </authorList>
    </citation>
    <scope>NUCLEOTIDE SEQUENCE [LARGE SCALE GENOMIC DNA]</scope>
    <source>
        <strain evidence="8">cv. Jemalong A17</strain>
    </source>
</reference>
<dbReference type="InterPro" id="IPR023213">
    <property type="entry name" value="CAT-like_dom_sf"/>
</dbReference>